<evidence type="ECO:0000313" key="2">
    <source>
        <dbReference type="Proteomes" id="UP000540519"/>
    </source>
</evidence>
<accession>A0A7X2ZR81</accession>
<keyword evidence="2" id="KW-1185">Reference proteome</keyword>
<dbReference type="AlphaFoldDB" id="A0A7X2ZR81"/>
<protein>
    <submittedName>
        <fullName evidence="1">Uncharacterized protein</fullName>
    </submittedName>
</protein>
<evidence type="ECO:0000313" key="1">
    <source>
        <dbReference type="EMBL" id="MUH34905.1"/>
    </source>
</evidence>
<reference evidence="1 2" key="1">
    <citation type="journal article" date="2019" name="Mar. Drugs">
        <title>Comparative Genomics and CAZyme Genome Repertoires of Marine Zobellia amurskyensis KMM 3526(T) and Zobellia laminariae KMM 3676(T).</title>
        <authorList>
            <person name="Chernysheva N."/>
            <person name="Bystritskaya E."/>
            <person name="Stenkova A."/>
            <person name="Golovkin I."/>
            <person name="Nedashkovskaya O."/>
            <person name="Isaeva M."/>
        </authorList>
    </citation>
    <scope>NUCLEOTIDE SEQUENCE [LARGE SCALE GENOMIC DNA]</scope>
    <source>
        <strain evidence="1 2">KMM 3526</strain>
    </source>
</reference>
<dbReference type="Proteomes" id="UP000540519">
    <property type="component" value="Unassembled WGS sequence"/>
</dbReference>
<dbReference type="EMBL" id="RCNR01000005">
    <property type="protein sequence ID" value="MUH34905.1"/>
    <property type="molecule type" value="Genomic_DNA"/>
</dbReference>
<organism evidence="1 2">
    <name type="scientific">Zobellia amurskyensis</name>
    <dbReference type="NCBI Taxonomy" id="248905"/>
    <lineage>
        <taxon>Bacteria</taxon>
        <taxon>Pseudomonadati</taxon>
        <taxon>Bacteroidota</taxon>
        <taxon>Flavobacteriia</taxon>
        <taxon>Flavobacteriales</taxon>
        <taxon>Flavobacteriaceae</taxon>
        <taxon>Zobellia</taxon>
    </lineage>
</organism>
<comment type="caution">
    <text evidence="1">The sequence shown here is derived from an EMBL/GenBank/DDBJ whole genome shotgun (WGS) entry which is preliminary data.</text>
</comment>
<sequence length="119" mass="13938">MLFKIYLSNNGKTKFPYNGNLQKEIKEFFASEYDIEEYRIAEEYLISEGLVNDKFLGLSVKGRTYFENWIKEFENLSEEDQQNLNESLSPKISKFFELTDKVTKVATLVTKLVELSSKI</sequence>
<gene>
    <name evidence="1" type="ORF">D9O36_03550</name>
</gene>
<name>A0A7X2ZR81_9FLAO</name>
<proteinExistence type="predicted"/>